<gene>
    <name evidence="3" type="ORF">CWI83_02315</name>
</gene>
<dbReference type="OrthoDB" id="6219137at2"/>
<keyword evidence="4" id="KW-1185">Reference proteome</keyword>
<evidence type="ECO:0000313" key="4">
    <source>
        <dbReference type="Proteomes" id="UP000288279"/>
    </source>
</evidence>
<dbReference type="Proteomes" id="UP000288279">
    <property type="component" value="Unassembled WGS sequence"/>
</dbReference>
<dbReference type="Pfam" id="PF11949">
    <property type="entry name" value="DUF3466"/>
    <property type="match status" value="1"/>
</dbReference>
<feature type="transmembrane region" description="Helical" evidence="1">
    <location>
        <begin position="557"/>
        <end position="574"/>
    </location>
</feature>
<feature type="signal peptide" evidence="2">
    <location>
        <begin position="1"/>
        <end position="23"/>
    </location>
</feature>
<protein>
    <recommendedName>
        <fullName evidence="5">DUF3466 domain-containing protein</fullName>
    </recommendedName>
</protein>
<dbReference type="InterPro" id="IPR022562">
    <property type="entry name" value="DUF3466"/>
</dbReference>
<keyword evidence="1" id="KW-1133">Transmembrane helix</keyword>
<evidence type="ECO:0000313" key="3">
    <source>
        <dbReference type="EMBL" id="RUO79362.1"/>
    </source>
</evidence>
<comment type="caution">
    <text evidence="3">The sequence shown here is derived from an EMBL/GenBank/DDBJ whole genome shotgun (WGS) entry which is preliminary data.</text>
</comment>
<proteinExistence type="predicted"/>
<sequence>MKTFNLAKIATAVALIGAHQAHADTFSYVELPTPTDQVRHLYPIAVNDSGLAVVQGILPENLPIDLNRLSIGTRNFIGIPSDVEDLDTYELSYAQYTALVNALRDPDNQLPDNLRISYYFAGSYDGQAVSLYSPLDDTDPATPEYANSTDHYFYGANNNNIRVGTATAPYREFTHQYFASADATEASEITYSERDFTRRGLWYDGTQYTLIAPPETAVLGGESVLTDINETNLAVGFASVALSPESVTALAECEENALEETEINPVNICMWRRWHALQRAEADNISFNLDIPAERSIYDMRAMRWQLDANGQVISAEPLGTLLERGEEDLNDYSSYAYAVNNNGIAVGQSWTYYDGDIGNVSRRIKMPAIFINDEVRAVTDSPDYVWGSATDINDNNVVTGFLIKTVQGLQRYVGFTYDIETEQLTELPGFFNGSSTIPRAINDAGLIVGSGEIEPNLSTQRRRVGFLYDLENPEQGFINLNDAVSCESPYFIVSADSVNEQGQLLSTAIIEGSYTDANGEEQVEQLVRTLQMSPVNGELNDCDVVDQKVERQGAAVSPWGALGILLISVLITIRRKITS</sequence>
<organism evidence="3 4">
    <name type="scientific">Pseudidiomarina taiwanensis</name>
    <dbReference type="NCBI Taxonomy" id="337250"/>
    <lineage>
        <taxon>Bacteria</taxon>
        <taxon>Pseudomonadati</taxon>
        <taxon>Pseudomonadota</taxon>
        <taxon>Gammaproteobacteria</taxon>
        <taxon>Alteromonadales</taxon>
        <taxon>Idiomarinaceae</taxon>
        <taxon>Pseudidiomarina</taxon>
    </lineage>
</organism>
<reference evidence="3 4" key="1">
    <citation type="journal article" date="2011" name="Front. Microbiol.">
        <title>Genomic signatures of strain selection and enhancement in Bacillus atrophaeus var. globigii, a historical biowarfare simulant.</title>
        <authorList>
            <person name="Gibbons H.S."/>
            <person name="Broomall S.M."/>
            <person name="McNew L.A."/>
            <person name="Daligault H."/>
            <person name="Chapman C."/>
            <person name="Bruce D."/>
            <person name="Karavis M."/>
            <person name="Krepps M."/>
            <person name="McGregor P.A."/>
            <person name="Hong C."/>
            <person name="Park K.H."/>
            <person name="Akmal A."/>
            <person name="Feldman A."/>
            <person name="Lin J.S."/>
            <person name="Chang W.E."/>
            <person name="Higgs B.W."/>
            <person name="Demirev P."/>
            <person name="Lindquist J."/>
            <person name="Liem A."/>
            <person name="Fochler E."/>
            <person name="Read T.D."/>
            <person name="Tapia R."/>
            <person name="Johnson S."/>
            <person name="Bishop-Lilly K.A."/>
            <person name="Detter C."/>
            <person name="Han C."/>
            <person name="Sozhamannan S."/>
            <person name="Rosenzweig C.N."/>
            <person name="Skowronski E.W."/>
        </authorList>
    </citation>
    <scope>NUCLEOTIDE SEQUENCE [LARGE SCALE GENOMIC DNA]</scope>
    <source>
        <strain evidence="3 4">PIT1</strain>
    </source>
</reference>
<keyword evidence="1" id="KW-0472">Membrane</keyword>
<dbReference type="EMBL" id="PIQG01000001">
    <property type="protein sequence ID" value="RUO79362.1"/>
    <property type="molecule type" value="Genomic_DNA"/>
</dbReference>
<evidence type="ECO:0000256" key="2">
    <source>
        <dbReference type="SAM" id="SignalP"/>
    </source>
</evidence>
<keyword evidence="1" id="KW-0812">Transmembrane</keyword>
<feature type="chain" id="PRO_5019499266" description="DUF3466 domain-containing protein" evidence="2">
    <location>
        <begin position="24"/>
        <end position="580"/>
    </location>
</feature>
<dbReference type="RefSeq" id="WP_126825143.1">
    <property type="nucleotide sequence ID" value="NZ_PIQG01000001.1"/>
</dbReference>
<accession>A0A432ZND0</accession>
<keyword evidence="2" id="KW-0732">Signal</keyword>
<name>A0A432ZND0_9GAMM</name>
<dbReference type="AlphaFoldDB" id="A0A432ZND0"/>
<evidence type="ECO:0000256" key="1">
    <source>
        <dbReference type="SAM" id="Phobius"/>
    </source>
</evidence>
<evidence type="ECO:0008006" key="5">
    <source>
        <dbReference type="Google" id="ProtNLM"/>
    </source>
</evidence>